<name>A0A8J7G7Z7_9FLAO</name>
<dbReference type="AlphaFoldDB" id="A0A8J7G7Z7"/>
<gene>
    <name evidence="1" type="ORF">IM532_13585</name>
</gene>
<keyword evidence="2" id="KW-1185">Reference proteome</keyword>
<comment type="caution">
    <text evidence="1">The sequence shown here is derived from an EMBL/GenBank/DDBJ whole genome shotgun (WGS) entry which is preliminary data.</text>
</comment>
<proteinExistence type="predicted"/>
<accession>A0A8J7G7Z7</accession>
<organism evidence="1 2">
    <name type="scientific">Faecalibacter rhinopitheci</name>
    <dbReference type="NCBI Taxonomy" id="2779678"/>
    <lineage>
        <taxon>Bacteria</taxon>
        <taxon>Pseudomonadati</taxon>
        <taxon>Bacteroidota</taxon>
        <taxon>Flavobacteriia</taxon>
        <taxon>Flavobacteriales</taxon>
        <taxon>Weeksellaceae</taxon>
        <taxon>Faecalibacter</taxon>
    </lineage>
</organism>
<evidence type="ECO:0000313" key="2">
    <source>
        <dbReference type="Proteomes" id="UP000608754"/>
    </source>
</evidence>
<dbReference type="EMBL" id="JADGIK010000034">
    <property type="protein sequence ID" value="MBF0598457.1"/>
    <property type="molecule type" value="Genomic_DNA"/>
</dbReference>
<dbReference type="RefSeq" id="WP_194184036.1">
    <property type="nucleotide sequence ID" value="NZ_JADGIK010000034.1"/>
</dbReference>
<dbReference type="Proteomes" id="UP000608754">
    <property type="component" value="Unassembled WGS sequence"/>
</dbReference>
<sequence>MKNLITTIFISISIFTFGQTNISKLKSYKNVVTFNNCNHINSDNKNEVIQCIDNNFETFSNNYFKKINTIKFDSIKSTKENIVNAYFDIVYSNNGQLKDIRLLNINSLNNDISKDIINKINPLIKPFFNEFFLILNGVEKPAKNFNNEDVESELPFNITIKLYNDELLFQYQNIPTILDFNDYSNQLEINEYYAIIYKNLESKISSGFSEIAKKNNISKSVAHLKFEISSTGEITNIDAKTENSDDVILGDFIISLFKNEIQKNNKIVISKLKDGKPTNKKYMMSFQFGYR</sequence>
<protein>
    <submittedName>
        <fullName evidence="1">Uncharacterized protein</fullName>
    </submittedName>
</protein>
<evidence type="ECO:0000313" key="1">
    <source>
        <dbReference type="EMBL" id="MBF0598457.1"/>
    </source>
</evidence>
<reference evidence="1" key="1">
    <citation type="submission" date="2020-10" db="EMBL/GenBank/DDBJ databases">
        <authorList>
            <person name="Lu T."/>
            <person name="Wang Q."/>
            <person name="Han X."/>
        </authorList>
    </citation>
    <scope>NUCLEOTIDE SEQUENCE</scope>
    <source>
        <strain evidence="1">WQ 117</strain>
    </source>
</reference>